<evidence type="ECO:0000256" key="5">
    <source>
        <dbReference type="SAM" id="MobiDB-lite"/>
    </source>
</evidence>
<dbReference type="EMBL" id="JEMB01001639">
    <property type="protein sequence ID" value="KYF85730.1"/>
    <property type="molecule type" value="Genomic_DNA"/>
</dbReference>
<dbReference type="SMART" id="SM00220">
    <property type="entry name" value="S_TKc"/>
    <property type="match status" value="1"/>
</dbReference>
<dbReference type="Proteomes" id="UP000075635">
    <property type="component" value="Unassembled WGS sequence"/>
</dbReference>
<evidence type="ECO:0000256" key="2">
    <source>
        <dbReference type="ARBA" id="ARBA00022741"/>
    </source>
</evidence>
<keyword evidence="1" id="KW-0808">Transferase</keyword>
<dbReference type="PROSITE" id="PS50011">
    <property type="entry name" value="PROTEIN_KINASE_DOM"/>
    <property type="match status" value="1"/>
</dbReference>
<evidence type="ECO:0000256" key="1">
    <source>
        <dbReference type="ARBA" id="ARBA00022679"/>
    </source>
</evidence>
<dbReference type="PROSITE" id="PS00108">
    <property type="entry name" value="PROTEIN_KINASE_ST"/>
    <property type="match status" value="1"/>
</dbReference>
<dbReference type="InterPro" id="IPR011009">
    <property type="entry name" value="Kinase-like_dom_sf"/>
</dbReference>
<dbReference type="InterPro" id="IPR000719">
    <property type="entry name" value="Prot_kinase_dom"/>
</dbReference>
<evidence type="ECO:0000313" key="8">
    <source>
        <dbReference type="Proteomes" id="UP000075635"/>
    </source>
</evidence>
<feature type="region of interest" description="Disordered" evidence="5">
    <location>
        <begin position="1"/>
        <end position="55"/>
    </location>
</feature>
<dbReference type="Pfam" id="PF00069">
    <property type="entry name" value="Pkinase"/>
    <property type="match status" value="1"/>
</dbReference>
<dbReference type="AlphaFoldDB" id="A0A150S029"/>
<dbReference type="Gene3D" id="3.30.200.20">
    <property type="entry name" value="Phosphorylase Kinase, domain 1"/>
    <property type="match status" value="1"/>
</dbReference>
<dbReference type="GO" id="GO:0004674">
    <property type="term" value="F:protein serine/threonine kinase activity"/>
    <property type="evidence" value="ECO:0007669"/>
    <property type="project" value="TreeGrafter"/>
</dbReference>
<dbReference type="CDD" id="cd14014">
    <property type="entry name" value="STKc_PknB_like"/>
    <property type="match status" value="1"/>
</dbReference>
<keyword evidence="4" id="KW-0067">ATP-binding</keyword>
<dbReference type="InterPro" id="IPR008271">
    <property type="entry name" value="Ser/Thr_kinase_AS"/>
</dbReference>
<feature type="domain" description="Protein kinase" evidence="6">
    <location>
        <begin position="61"/>
        <end position="327"/>
    </location>
</feature>
<proteinExistence type="predicted"/>
<evidence type="ECO:0000256" key="4">
    <source>
        <dbReference type="ARBA" id="ARBA00022840"/>
    </source>
</evidence>
<protein>
    <submittedName>
        <fullName evidence="7">Protein kinase</fullName>
    </submittedName>
</protein>
<dbReference type="PANTHER" id="PTHR43289">
    <property type="entry name" value="MITOGEN-ACTIVATED PROTEIN KINASE KINASE KINASE 20-RELATED"/>
    <property type="match status" value="1"/>
</dbReference>
<dbReference type="Gene3D" id="1.10.510.10">
    <property type="entry name" value="Transferase(Phosphotransferase) domain 1"/>
    <property type="match status" value="1"/>
</dbReference>
<dbReference type="PANTHER" id="PTHR43289:SF6">
    <property type="entry name" value="SERINE_THREONINE-PROTEIN KINASE NEKL-3"/>
    <property type="match status" value="1"/>
</dbReference>
<dbReference type="GO" id="GO:0005524">
    <property type="term" value="F:ATP binding"/>
    <property type="evidence" value="ECO:0007669"/>
    <property type="project" value="UniProtKB-KW"/>
</dbReference>
<evidence type="ECO:0000259" key="6">
    <source>
        <dbReference type="PROSITE" id="PS50011"/>
    </source>
</evidence>
<evidence type="ECO:0000256" key="3">
    <source>
        <dbReference type="ARBA" id="ARBA00022777"/>
    </source>
</evidence>
<sequence>MSRQSRDDESPSPTAPSATPAAGEPALGPSPTWDLRTFVTRDRDGDRPATPAPRSLQAGEYLLDEVIAEGGFGVVYRAVHATRGTPAAVKVMHAELISRSDVVLRFQREVDAIGRIRHPNVVEILDVGQLDDGRPYFAMELLQGRSLEQHLFTRGRLPAHEALAILEPLCGALAAVHAVGIVHRDVKPSNVMLCDQGAELRVVLLDFGIVKLLDATDPSLTSSRQAVGTPAFMSPEQLLSRPVDMRTDVYALGALLYTTIAGSMPFSASAYPVLRHLHLHQAPPRPSLNAPVDPAFDDIVVRAMSKAPADRYPDVSAFLEDVRAATVRVARTELAEGGRIRRLAIGLLVEVLADPRALEAPSDAFLIDFETVLPQVMTELAAAGFAPLAVTSTSVLLSADWPRDERDAEEARRRAIAAALSMYERLHGSGDRDRSVGTRFCLHAGEVVVTEDGAAVGGNLLELSSCLPEAAEQGVYASPAMLEGLGFASPRATGAPGASIPMRRVLVRPSLGDSIPRRLVSGSA</sequence>
<feature type="compositionally biased region" description="Low complexity" evidence="5">
    <location>
        <begin position="11"/>
        <end position="26"/>
    </location>
</feature>
<accession>A0A150S029</accession>
<keyword evidence="3 7" id="KW-0418">Kinase</keyword>
<name>A0A150S029_SORCE</name>
<evidence type="ECO:0000313" key="7">
    <source>
        <dbReference type="EMBL" id="KYF85730.1"/>
    </source>
</evidence>
<reference evidence="7 8" key="1">
    <citation type="submission" date="2014-02" db="EMBL/GenBank/DDBJ databases">
        <title>The small core and large imbalanced accessory genome model reveals a collaborative survival strategy of Sorangium cellulosum strains in nature.</title>
        <authorList>
            <person name="Han K."/>
            <person name="Peng R."/>
            <person name="Blom J."/>
            <person name="Li Y.-Z."/>
        </authorList>
    </citation>
    <scope>NUCLEOTIDE SEQUENCE [LARGE SCALE GENOMIC DNA]</scope>
    <source>
        <strain evidence="7 8">So0011-07</strain>
    </source>
</reference>
<comment type="caution">
    <text evidence="7">The sequence shown here is derived from an EMBL/GenBank/DDBJ whole genome shotgun (WGS) entry which is preliminary data.</text>
</comment>
<gene>
    <name evidence="7" type="ORF">BE17_39210</name>
</gene>
<organism evidence="7 8">
    <name type="scientific">Sorangium cellulosum</name>
    <name type="common">Polyangium cellulosum</name>
    <dbReference type="NCBI Taxonomy" id="56"/>
    <lineage>
        <taxon>Bacteria</taxon>
        <taxon>Pseudomonadati</taxon>
        <taxon>Myxococcota</taxon>
        <taxon>Polyangia</taxon>
        <taxon>Polyangiales</taxon>
        <taxon>Polyangiaceae</taxon>
        <taxon>Sorangium</taxon>
    </lineage>
</organism>
<keyword evidence="2" id="KW-0547">Nucleotide-binding</keyword>
<dbReference type="SUPFAM" id="SSF56112">
    <property type="entry name" value="Protein kinase-like (PK-like)"/>
    <property type="match status" value="1"/>
</dbReference>